<keyword evidence="3" id="KW-1185">Reference proteome</keyword>
<dbReference type="STRING" id="1129793.GPLA_2998"/>
<accession>K6ZCT8</accession>
<dbReference type="Gene3D" id="3.10.129.10">
    <property type="entry name" value="Hotdog Thioesterase"/>
    <property type="match status" value="1"/>
</dbReference>
<sequence>MIEKLVTGYTFEQEKTYTVAQLQKMAIDCGDSNFIHHDMVQAKQSRFNEIIASGSAISAIFSAMIPAHISAMTPMLGLEMSFKFPSPIRPNTPIKMSWEISDTRTKTDATVVVTLNGIILDANNQTLVTAKAQIMLLPSF</sequence>
<dbReference type="RefSeq" id="WP_007105658.1">
    <property type="nucleotide sequence ID" value="NZ_BAER01000075.1"/>
</dbReference>
<comment type="caution">
    <text evidence="2">The sequence shown here is derived from an EMBL/GenBank/DDBJ whole genome shotgun (WGS) entry which is preliminary data.</text>
</comment>
<dbReference type="EMBL" id="BAER01000075">
    <property type="protein sequence ID" value="GAC33891.1"/>
    <property type="molecule type" value="Genomic_DNA"/>
</dbReference>
<evidence type="ECO:0000313" key="2">
    <source>
        <dbReference type="EMBL" id="GAC33891.1"/>
    </source>
</evidence>
<reference evidence="3" key="1">
    <citation type="journal article" date="2014" name="Environ. Microbiol.">
        <title>Comparative genomics of the marine bacterial genus Glaciecola reveals the high degree of genomic diversity and genomic characteristic for cold adaptation.</title>
        <authorList>
            <person name="Qin Q.L."/>
            <person name="Xie B.B."/>
            <person name="Yu Y."/>
            <person name="Shu Y.L."/>
            <person name="Rong J.C."/>
            <person name="Zhang Y.J."/>
            <person name="Zhao D.L."/>
            <person name="Chen X.L."/>
            <person name="Zhang X.Y."/>
            <person name="Chen B."/>
            <person name="Zhou B.C."/>
            <person name="Zhang Y.Z."/>
        </authorList>
    </citation>
    <scope>NUCLEOTIDE SEQUENCE [LARGE SCALE GENOMIC DNA]</scope>
    <source>
        <strain evidence="3">LMG 21857</strain>
    </source>
</reference>
<dbReference type="InterPro" id="IPR029069">
    <property type="entry name" value="HotDog_dom_sf"/>
</dbReference>
<evidence type="ECO:0000313" key="3">
    <source>
        <dbReference type="Proteomes" id="UP000006322"/>
    </source>
</evidence>
<dbReference type="InterPro" id="IPR002539">
    <property type="entry name" value="MaoC-like_dom"/>
</dbReference>
<protein>
    <recommendedName>
        <fullName evidence="1">MaoC-like domain-containing protein</fullName>
    </recommendedName>
</protein>
<dbReference type="SUPFAM" id="SSF54637">
    <property type="entry name" value="Thioesterase/thiol ester dehydrase-isomerase"/>
    <property type="match status" value="1"/>
</dbReference>
<feature type="domain" description="MaoC-like" evidence="1">
    <location>
        <begin position="9"/>
        <end position="116"/>
    </location>
</feature>
<dbReference type="Pfam" id="PF01575">
    <property type="entry name" value="MaoC_dehydratas"/>
    <property type="match status" value="1"/>
</dbReference>
<name>K6ZCT8_9ALTE</name>
<evidence type="ECO:0000259" key="1">
    <source>
        <dbReference type="Pfam" id="PF01575"/>
    </source>
</evidence>
<dbReference type="Proteomes" id="UP000006322">
    <property type="component" value="Unassembled WGS sequence"/>
</dbReference>
<gene>
    <name evidence="2" type="ORF">GPLA_2998</name>
</gene>
<proteinExistence type="predicted"/>
<dbReference type="AlphaFoldDB" id="K6ZCT8"/>
<organism evidence="2 3">
    <name type="scientific">Paraglaciecola polaris LMG 21857</name>
    <dbReference type="NCBI Taxonomy" id="1129793"/>
    <lineage>
        <taxon>Bacteria</taxon>
        <taxon>Pseudomonadati</taxon>
        <taxon>Pseudomonadota</taxon>
        <taxon>Gammaproteobacteria</taxon>
        <taxon>Alteromonadales</taxon>
        <taxon>Alteromonadaceae</taxon>
        <taxon>Paraglaciecola</taxon>
    </lineage>
</organism>